<evidence type="ECO:0000259" key="5">
    <source>
        <dbReference type="Pfam" id="PF00296"/>
    </source>
</evidence>
<keyword evidence="2" id="KW-0288">FMN</keyword>
<evidence type="ECO:0000256" key="4">
    <source>
        <dbReference type="ARBA" id="ARBA00023033"/>
    </source>
</evidence>
<evidence type="ECO:0000256" key="3">
    <source>
        <dbReference type="ARBA" id="ARBA00023002"/>
    </source>
</evidence>
<dbReference type="PANTHER" id="PTHR42847:SF4">
    <property type="entry name" value="ALKANESULFONATE MONOOXYGENASE-RELATED"/>
    <property type="match status" value="1"/>
</dbReference>
<dbReference type="RefSeq" id="WP_330093003.1">
    <property type="nucleotide sequence ID" value="NZ_JAUZMY010000018.1"/>
</dbReference>
<dbReference type="SUPFAM" id="SSF51679">
    <property type="entry name" value="Bacterial luciferase-like"/>
    <property type="match status" value="1"/>
</dbReference>
<evidence type="ECO:0000313" key="6">
    <source>
        <dbReference type="EMBL" id="MEE2039227.1"/>
    </source>
</evidence>
<comment type="caution">
    <text evidence="6">The sequence shown here is derived from an EMBL/GenBank/DDBJ whole genome shotgun (WGS) entry which is preliminary data.</text>
</comment>
<keyword evidence="4" id="KW-0503">Monooxygenase</keyword>
<dbReference type="EMBL" id="JAUZMY010000018">
    <property type="protein sequence ID" value="MEE2039227.1"/>
    <property type="molecule type" value="Genomic_DNA"/>
</dbReference>
<evidence type="ECO:0000313" key="7">
    <source>
        <dbReference type="Proteomes" id="UP001356095"/>
    </source>
</evidence>
<keyword evidence="1" id="KW-0285">Flavoprotein</keyword>
<protein>
    <submittedName>
        <fullName evidence="6">LLM class flavin-dependent oxidoreductase</fullName>
    </submittedName>
</protein>
<keyword evidence="3" id="KW-0560">Oxidoreductase</keyword>
<feature type="domain" description="Luciferase-like" evidence="5">
    <location>
        <begin position="16"/>
        <end position="209"/>
    </location>
</feature>
<name>A0ABU7KAJ5_9ACTN</name>
<accession>A0ABU7KAJ5</accession>
<dbReference type="Gene3D" id="3.20.20.30">
    <property type="entry name" value="Luciferase-like domain"/>
    <property type="match status" value="1"/>
</dbReference>
<dbReference type="Pfam" id="PF00296">
    <property type="entry name" value="Bac_luciferase"/>
    <property type="match status" value="1"/>
</dbReference>
<dbReference type="InterPro" id="IPR036661">
    <property type="entry name" value="Luciferase-like_sf"/>
</dbReference>
<proteinExistence type="predicted"/>
<organism evidence="6 7">
    <name type="scientific">Nocardiopsis codii</name>
    <dbReference type="NCBI Taxonomy" id="3065942"/>
    <lineage>
        <taxon>Bacteria</taxon>
        <taxon>Bacillati</taxon>
        <taxon>Actinomycetota</taxon>
        <taxon>Actinomycetes</taxon>
        <taxon>Streptosporangiales</taxon>
        <taxon>Nocardiopsidaceae</taxon>
        <taxon>Nocardiopsis</taxon>
    </lineage>
</organism>
<keyword evidence="7" id="KW-1185">Reference proteome</keyword>
<dbReference type="PANTHER" id="PTHR42847">
    <property type="entry name" value="ALKANESULFONATE MONOOXYGENASE"/>
    <property type="match status" value="1"/>
</dbReference>
<dbReference type="InterPro" id="IPR011251">
    <property type="entry name" value="Luciferase-like_dom"/>
</dbReference>
<dbReference type="Proteomes" id="UP001356095">
    <property type="component" value="Unassembled WGS sequence"/>
</dbReference>
<sequence length="267" mass="28524">MRRALYLPPFGELAHPNVLADLAASAEGAGFDGVFLWDHVVRPLNPDLPVCDPWIALAAMASRTERITLGTRVTPLSRRRPQVVARQSVALDQLSGGRFVLGVGLGGDNGGELGSLGEVTGLRARAEMLDEGLEVLQRLWSGEEVHHEGPHYRVDGLRFLPPPVRRSGIPVWVAAQSTKAAPLRRAARFDGLCPEVPPEELREMLAVVADHRGGLGGFEVAAGGPPDGDPEPYREAGATWWLVQFPEVTARGEVEEAIAGAALHGGA</sequence>
<reference evidence="6 7" key="1">
    <citation type="submission" date="2023-08" db="EMBL/GenBank/DDBJ databases">
        <authorList>
            <person name="Girao M."/>
            <person name="Carvalho M.F."/>
        </authorList>
    </citation>
    <scope>NUCLEOTIDE SEQUENCE [LARGE SCALE GENOMIC DNA]</scope>
    <source>
        <strain evidence="6 7">CT-R113</strain>
    </source>
</reference>
<dbReference type="InterPro" id="IPR050172">
    <property type="entry name" value="SsuD_RutA_monooxygenase"/>
</dbReference>
<evidence type="ECO:0000256" key="1">
    <source>
        <dbReference type="ARBA" id="ARBA00022630"/>
    </source>
</evidence>
<gene>
    <name evidence="6" type="ORF">Q8791_18590</name>
</gene>
<evidence type="ECO:0000256" key="2">
    <source>
        <dbReference type="ARBA" id="ARBA00022643"/>
    </source>
</evidence>